<reference evidence="1" key="2">
    <citation type="submission" date="2015-06" db="UniProtKB">
        <authorList>
            <consortium name="EnsemblPlants"/>
        </authorList>
    </citation>
    <scope>IDENTIFICATION</scope>
    <source>
        <strain evidence="1">DM1-3 516 R44</strain>
    </source>
</reference>
<reference evidence="2" key="1">
    <citation type="journal article" date="2011" name="Nature">
        <title>Genome sequence and analysis of the tuber crop potato.</title>
        <authorList>
            <consortium name="The Potato Genome Sequencing Consortium"/>
        </authorList>
    </citation>
    <scope>NUCLEOTIDE SEQUENCE [LARGE SCALE GENOMIC DNA]</scope>
    <source>
        <strain evidence="2">cv. DM1-3 516 R44</strain>
    </source>
</reference>
<organism evidence="1 2">
    <name type="scientific">Solanum tuberosum</name>
    <name type="common">Potato</name>
    <dbReference type="NCBI Taxonomy" id="4113"/>
    <lineage>
        <taxon>Eukaryota</taxon>
        <taxon>Viridiplantae</taxon>
        <taxon>Streptophyta</taxon>
        <taxon>Embryophyta</taxon>
        <taxon>Tracheophyta</taxon>
        <taxon>Spermatophyta</taxon>
        <taxon>Magnoliopsida</taxon>
        <taxon>eudicotyledons</taxon>
        <taxon>Gunneridae</taxon>
        <taxon>Pentapetalae</taxon>
        <taxon>asterids</taxon>
        <taxon>lamiids</taxon>
        <taxon>Solanales</taxon>
        <taxon>Solanaceae</taxon>
        <taxon>Solanoideae</taxon>
        <taxon>Solaneae</taxon>
        <taxon>Solanum</taxon>
    </lineage>
</organism>
<dbReference type="Proteomes" id="UP000011115">
    <property type="component" value="Unassembled WGS sequence"/>
</dbReference>
<dbReference type="OMA" id="HWRYELH"/>
<dbReference type="PaxDb" id="4113-PGSC0003DMT400036640"/>
<dbReference type="Pfam" id="PF03140">
    <property type="entry name" value="DUF247"/>
    <property type="match status" value="1"/>
</dbReference>
<accession>M1B3Y9</accession>
<protein>
    <submittedName>
        <fullName evidence="1">Uncharacterized protein</fullName>
    </submittedName>
</protein>
<dbReference type="Gramene" id="PGSC0003DMT400036640">
    <property type="protein sequence ID" value="PGSC0003DMT400036640"/>
    <property type="gene ID" value="PGSC0003DMG400014132"/>
</dbReference>
<proteinExistence type="predicted"/>
<sequence length="106" mass="12518">MSSFPYRGMAPNFDGLFKSVEHLMKNSVKSQCAFLTSLMVSDPDSYVPQEVALGPYHYWRPELYEMERYKLGAARRTQKQLQNIKFQHLVEQLIKLESRIRSCYHK</sequence>
<dbReference type="AlphaFoldDB" id="M1B3Y9"/>
<keyword evidence="2" id="KW-1185">Reference proteome</keyword>
<dbReference type="eggNOG" id="ENOG502QPIE">
    <property type="taxonomic scope" value="Eukaryota"/>
</dbReference>
<dbReference type="InterPro" id="IPR004158">
    <property type="entry name" value="DUF247_pln"/>
</dbReference>
<evidence type="ECO:0000313" key="1">
    <source>
        <dbReference type="EnsemblPlants" id="PGSC0003DMT400036640"/>
    </source>
</evidence>
<dbReference type="HOGENOM" id="CLU_2227958_0_0_1"/>
<name>M1B3Y9_SOLTU</name>
<dbReference type="EnsemblPlants" id="PGSC0003DMT400036640">
    <property type="protein sequence ID" value="PGSC0003DMT400036640"/>
    <property type="gene ID" value="PGSC0003DMG400014132"/>
</dbReference>
<evidence type="ECO:0000313" key="2">
    <source>
        <dbReference type="Proteomes" id="UP000011115"/>
    </source>
</evidence>
<dbReference type="InParanoid" id="M1B3Y9"/>